<organism evidence="3 4">
    <name type="scientific">Pseudonocardia yuanmonensis</name>
    <dbReference type="NCBI Taxonomy" id="1095914"/>
    <lineage>
        <taxon>Bacteria</taxon>
        <taxon>Bacillati</taxon>
        <taxon>Actinomycetota</taxon>
        <taxon>Actinomycetes</taxon>
        <taxon>Pseudonocardiales</taxon>
        <taxon>Pseudonocardiaceae</taxon>
        <taxon>Pseudonocardia</taxon>
    </lineage>
</organism>
<name>A0ABP8XBP8_9PSEU</name>
<evidence type="ECO:0000256" key="1">
    <source>
        <dbReference type="SAM" id="MobiDB-lite"/>
    </source>
</evidence>
<sequence>MSSSAGVTASSWGRRGFRLPTTLGDFRPAPHSGGYAARVARYIDVHPDNPQRRAIAQAVGIVRDGGLIVYPTDSVFALGCQLGNKEGLDRIRQIRRLDDRHHFTLVCSDFAQLGQFVQVGNSVFRAVKAATPGPYTFILPATKEVPRRLMHPKKRTVGVRIPDHLVAQALLAELGEPLLSSTLLLPDSPEPDVPPTQGWEIKERLDHAVDAVLDSGECGTEPTTVVDLSGPEPEIVRKGAGDPSRFE</sequence>
<feature type="compositionally biased region" description="Basic and acidic residues" evidence="1">
    <location>
        <begin position="234"/>
        <end position="247"/>
    </location>
</feature>
<dbReference type="SUPFAM" id="SSF55821">
    <property type="entry name" value="YrdC/RibB"/>
    <property type="match status" value="1"/>
</dbReference>
<dbReference type="PANTHER" id="PTHR42828:SF3">
    <property type="entry name" value="THREONYLCARBAMOYL-AMP SYNTHASE"/>
    <property type="match status" value="1"/>
</dbReference>
<dbReference type="Gene3D" id="3.90.870.10">
    <property type="entry name" value="DHBP synthase"/>
    <property type="match status" value="1"/>
</dbReference>
<feature type="domain" description="YrdC-like" evidence="2">
    <location>
        <begin position="52"/>
        <end position="241"/>
    </location>
</feature>
<dbReference type="NCBIfam" id="TIGR00057">
    <property type="entry name" value="L-threonylcarbamoyladenylate synthase"/>
    <property type="match status" value="1"/>
</dbReference>
<feature type="region of interest" description="Disordered" evidence="1">
    <location>
        <begin position="215"/>
        <end position="247"/>
    </location>
</feature>
<evidence type="ECO:0000313" key="4">
    <source>
        <dbReference type="Proteomes" id="UP001500325"/>
    </source>
</evidence>
<dbReference type="Proteomes" id="UP001500325">
    <property type="component" value="Unassembled WGS sequence"/>
</dbReference>
<dbReference type="InterPro" id="IPR052532">
    <property type="entry name" value="SUA5_domain"/>
</dbReference>
<reference evidence="4" key="1">
    <citation type="journal article" date="2019" name="Int. J. Syst. Evol. Microbiol.">
        <title>The Global Catalogue of Microorganisms (GCM) 10K type strain sequencing project: providing services to taxonomists for standard genome sequencing and annotation.</title>
        <authorList>
            <consortium name="The Broad Institute Genomics Platform"/>
            <consortium name="The Broad Institute Genome Sequencing Center for Infectious Disease"/>
            <person name="Wu L."/>
            <person name="Ma J."/>
        </authorList>
    </citation>
    <scope>NUCLEOTIDE SEQUENCE [LARGE SCALE GENOMIC DNA]</scope>
    <source>
        <strain evidence="4">JCM 18055</strain>
    </source>
</reference>
<dbReference type="PANTHER" id="PTHR42828">
    <property type="entry name" value="DHBP SYNTHASE RIBB-LIKE ALPHA/BETA DOMAIN-CONTAINING PROTEIN"/>
    <property type="match status" value="1"/>
</dbReference>
<protein>
    <submittedName>
        <fullName evidence="3">L-threonylcarbamoyladenylate synthase</fullName>
    </submittedName>
</protein>
<evidence type="ECO:0000259" key="2">
    <source>
        <dbReference type="PROSITE" id="PS51163"/>
    </source>
</evidence>
<dbReference type="Pfam" id="PF01300">
    <property type="entry name" value="Sua5_yciO_yrdC"/>
    <property type="match status" value="1"/>
</dbReference>
<keyword evidence="4" id="KW-1185">Reference proteome</keyword>
<evidence type="ECO:0000313" key="3">
    <source>
        <dbReference type="EMBL" id="GAA4702958.1"/>
    </source>
</evidence>
<dbReference type="InterPro" id="IPR017945">
    <property type="entry name" value="DHBP_synth_RibB-like_a/b_dom"/>
</dbReference>
<dbReference type="InterPro" id="IPR006070">
    <property type="entry name" value="Sua5-like_dom"/>
</dbReference>
<gene>
    <name evidence="3" type="ORF">GCM10023215_47860</name>
</gene>
<dbReference type="EMBL" id="BAABIC010000018">
    <property type="protein sequence ID" value="GAA4702958.1"/>
    <property type="molecule type" value="Genomic_DNA"/>
</dbReference>
<dbReference type="PROSITE" id="PS51163">
    <property type="entry name" value="YRDC"/>
    <property type="match status" value="1"/>
</dbReference>
<accession>A0ABP8XBP8</accession>
<comment type="caution">
    <text evidence="3">The sequence shown here is derived from an EMBL/GenBank/DDBJ whole genome shotgun (WGS) entry which is preliminary data.</text>
</comment>
<proteinExistence type="predicted"/>